<dbReference type="SUPFAM" id="SSF54373">
    <property type="entry name" value="FAD-linked reductases, C-terminal domain"/>
    <property type="match status" value="1"/>
</dbReference>
<dbReference type="EMBL" id="CP061038">
    <property type="protein sequence ID" value="QNQ10798.1"/>
    <property type="molecule type" value="Genomic_DNA"/>
</dbReference>
<keyword evidence="7" id="KW-1185">Reference proteome</keyword>
<dbReference type="AlphaFoldDB" id="A0A7H0LM95"/>
<dbReference type="RefSeq" id="WP_187763088.1">
    <property type="nucleotide sequence ID" value="NZ_CP061038.1"/>
</dbReference>
<keyword evidence="3" id="KW-0285">Flavoprotein</keyword>
<dbReference type="InterPro" id="IPR000172">
    <property type="entry name" value="GMC_OxRdtase_N"/>
</dbReference>
<evidence type="ECO:0000313" key="7">
    <source>
        <dbReference type="Proteomes" id="UP000516148"/>
    </source>
</evidence>
<dbReference type="Proteomes" id="UP000516148">
    <property type="component" value="Chromosome"/>
</dbReference>
<reference evidence="6 7" key="1">
    <citation type="submission" date="2020-09" db="EMBL/GenBank/DDBJ databases">
        <title>Sphingomonas sp., a new species isolated from pork steak.</title>
        <authorList>
            <person name="Heidler von Heilborn D."/>
        </authorList>
    </citation>
    <scope>NUCLEOTIDE SEQUENCE [LARGE SCALE GENOMIC DNA]</scope>
    <source>
        <strain evidence="7">S8-3T</strain>
    </source>
</reference>
<dbReference type="Gene3D" id="3.30.410.40">
    <property type="match status" value="1"/>
</dbReference>
<comment type="similarity">
    <text evidence="2">Belongs to the GMC oxidoreductase family.</text>
</comment>
<evidence type="ECO:0000313" key="6">
    <source>
        <dbReference type="EMBL" id="QNQ10798.1"/>
    </source>
</evidence>
<gene>
    <name evidence="6" type="ORF">H3Z74_06315</name>
</gene>
<organism evidence="6 7">
    <name type="scientific">Sphingomonas alpina</name>
    <dbReference type="NCBI Taxonomy" id="653931"/>
    <lineage>
        <taxon>Bacteria</taxon>
        <taxon>Pseudomonadati</taxon>
        <taxon>Pseudomonadota</taxon>
        <taxon>Alphaproteobacteria</taxon>
        <taxon>Sphingomonadales</taxon>
        <taxon>Sphingomonadaceae</taxon>
        <taxon>Sphingomonas</taxon>
    </lineage>
</organism>
<evidence type="ECO:0000259" key="5">
    <source>
        <dbReference type="PROSITE" id="PS00624"/>
    </source>
</evidence>
<dbReference type="InterPro" id="IPR036188">
    <property type="entry name" value="FAD/NAD-bd_sf"/>
</dbReference>
<dbReference type="PIRSF" id="PIRSF000137">
    <property type="entry name" value="Alcohol_oxidase"/>
    <property type="match status" value="1"/>
</dbReference>
<evidence type="ECO:0000256" key="4">
    <source>
        <dbReference type="ARBA" id="ARBA00022827"/>
    </source>
</evidence>
<dbReference type="SUPFAM" id="SSF51905">
    <property type="entry name" value="FAD/NAD(P)-binding domain"/>
    <property type="match status" value="1"/>
</dbReference>
<dbReference type="Pfam" id="PF00732">
    <property type="entry name" value="GMC_oxred_N"/>
    <property type="match status" value="1"/>
</dbReference>
<evidence type="ECO:0000256" key="1">
    <source>
        <dbReference type="ARBA" id="ARBA00001974"/>
    </source>
</evidence>
<dbReference type="InterPro" id="IPR012132">
    <property type="entry name" value="GMC_OxRdtase"/>
</dbReference>
<proteinExistence type="inferred from homology"/>
<keyword evidence="4" id="KW-0274">FAD</keyword>
<sequence>MTSSSAEIFDYVVVGAGASGSALAGRLAAVPGTRVAVLEAGRAGRLKIEAIPAATIHTNGHPFYDWKLVSQPDPSRLDRTEDWPRGLGPGGSTRINGTIFVRGAPEDFDAWRDLGVEGWGYRDVLPYFRRIETSTDAESQVRGATGPLHVSPLPYIHELTPRFIAAAGEAGLPFNPDINGEWQDGIGYVQSSARKGRRHDSFTAFLKPAIASGAAVMLQGTRARRVIFESGRAVGVEFEQDGVVRTVNARKGVILSGGAIHTPQLLMLSGIGPAARLRELGIPVVADAPEVGSNLMEHVGLWMGLKVTVPTINQQVNLLGMARAMLQWLAGKGPAAAPTAQAVGFARTLAGLQSPDIQIHLTPFGHIGRGAERKLAPFPMVSVVASVNHPQSKGRIDLASSDPAAAPLIFPQLLDAPEDLATLRRGVELCSRIVDAPAFRDFVEERIGWPDLNADAAEAEHQIRSLAAPIYHPVGTCRMGSDAASVVDPQLKVRGVEGLFVADASVMPRHISGNTQAVAMMIGDRAADLIGMPV</sequence>
<dbReference type="GO" id="GO:0016614">
    <property type="term" value="F:oxidoreductase activity, acting on CH-OH group of donors"/>
    <property type="evidence" value="ECO:0007669"/>
    <property type="project" value="InterPro"/>
</dbReference>
<dbReference type="Pfam" id="PF05199">
    <property type="entry name" value="GMC_oxred_C"/>
    <property type="match status" value="1"/>
</dbReference>
<feature type="domain" description="Glucose-methanol-choline oxidoreductase N-terminal" evidence="5">
    <location>
        <begin position="258"/>
        <end position="272"/>
    </location>
</feature>
<protein>
    <submittedName>
        <fullName evidence="6">GMC family oxidoreductase N-terminal domain-containing protein</fullName>
    </submittedName>
</protein>
<accession>A0A7H0LM95</accession>
<dbReference type="PANTHER" id="PTHR11552:SF147">
    <property type="entry name" value="CHOLINE DEHYDROGENASE, MITOCHONDRIAL"/>
    <property type="match status" value="1"/>
</dbReference>
<dbReference type="InterPro" id="IPR007867">
    <property type="entry name" value="GMC_OxRtase_C"/>
</dbReference>
<dbReference type="KEGG" id="spap:H3Z74_06315"/>
<dbReference type="Gene3D" id="3.50.50.60">
    <property type="entry name" value="FAD/NAD(P)-binding domain"/>
    <property type="match status" value="1"/>
</dbReference>
<dbReference type="PANTHER" id="PTHR11552">
    <property type="entry name" value="GLUCOSE-METHANOL-CHOLINE GMC OXIDOREDUCTASE"/>
    <property type="match status" value="1"/>
</dbReference>
<name>A0A7H0LM95_9SPHN</name>
<comment type="cofactor">
    <cofactor evidence="1">
        <name>FAD</name>
        <dbReference type="ChEBI" id="CHEBI:57692"/>
    </cofactor>
</comment>
<evidence type="ECO:0000256" key="2">
    <source>
        <dbReference type="ARBA" id="ARBA00010790"/>
    </source>
</evidence>
<dbReference type="GO" id="GO:0050660">
    <property type="term" value="F:flavin adenine dinucleotide binding"/>
    <property type="evidence" value="ECO:0007669"/>
    <property type="project" value="InterPro"/>
</dbReference>
<dbReference type="PROSITE" id="PS00624">
    <property type="entry name" value="GMC_OXRED_2"/>
    <property type="match status" value="1"/>
</dbReference>
<evidence type="ECO:0000256" key="3">
    <source>
        <dbReference type="ARBA" id="ARBA00022630"/>
    </source>
</evidence>